<dbReference type="Proteomes" id="UP000245778">
    <property type="component" value="Unassembled WGS sequence"/>
</dbReference>
<proteinExistence type="predicted"/>
<organism evidence="1 2">
    <name type="scientific">Intestinimonas butyriciproducens</name>
    <dbReference type="NCBI Taxonomy" id="1297617"/>
    <lineage>
        <taxon>Bacteria</taxon>
        <taxon>Bacillati</taxon>
        <taxon>Bacillota</taxon>
        <taxon>Clostridia</taxon>
        <taxon>Eubacteriales</taxon>
        <taxon>Intestinimonas</taxon>
    </lineage>
</organism>
<dbReference type="EMBL" id="QEKK01000001">
    <property type="protein sequence ID" value="PVY59523.1"/>
    <property type="molecule type" value="Genomic_DNA"/>
</dbReference>
<reference evidence="1 2" key="1">
    <citation type="submission" date="2018-04" db="EMBL/GenBank/DDBJ databases">
        <title>Genomic Encyclopedia of Type Strains, Phase IV (KMG-IV): sequencing the most valuable type-strain genomes for metagenomic binning, comparative biology and taxonomic classification.</title>
        <authorList>
            <person name="Goeker M."/>
        </authorList>
    </citation>
    <scope>NUCLEOTIDE SEQUENCE [LARGE SCALE GENOMIC DNA]</scope>
    <source>
        <strain evidence="1 2">DSM 26588</strain>
    </source>
</reference>
<accession>A0A2U1CF20</accession>
<protein>
    <submittedName>
        <fullName evidence="1">Uncharacterized protein</fullName>
    </submittedName>
</protein>
<dbReference type="InterPro" id="IPR011050">
    <property type="entry name" value="Pectin_lyase_fold/virulence"/>
</dbReference>
<dbReference type="AlphaFoldDB" id="A0A2U1CF20"/>
<dbReference type="SUPFAM" id="SSF51126">
    <property type="entry name" value="Pectin lyase-like"/>
    <property type="match status" value="1"/>
</dbReference>
<dbReference type="GeneID" id="93228221"/>
<name>A0A2U1CF20_9FIRM</name>
<dbReference type="RefSeq" id="WP_116721338.1">
    <property type="nucleotide sequence ID" value="NZ_CP011524.1"/>
</dbReference>
<sequence length="248" mass="26083">MLKWFSKSAWTYDAQTGEEAEQTVTAALEDGKSALTLRPEKYLNIQSASLTIGSGGVTLAQGGAIRNQCVLYFDRDPEAAGENVFAGTVTISGQRGRVEVNGGLTVEAGGLVESSATRTVISGKSYNYGTIKVASGTLYLQNTGYSVYNMGEISVSGGAVLNAAGTVVVNTGSMTGSGTLQLGELDDITDYDNGIEYVELGLDWSDRTPASYDRYQFVRDPAATVEVVYFIGALSNQDGGACGLTVQE</sequence>
<evidence type="ECO:0000313" key="1">
    <source>
        <dbReference type="EMBL" id="PVY59523.1"/>
    </source>
</evidence>
<comment type="caution">
    <text evidence="1">The sequence shown here is derived from an EMBL/GenBank/DDBJ whole genome shotgun (WGS) entry which is preliminary data.</text>
</comment>
<evidence type="ECO:0000313" key="2">
    <source>
        <dbReference type="Proteomes" id="UP000245778"/>
    </source>
</evidence>
<gene>
    <name evidence="1" type="ORF">C7373_10135</name>
</gene>